<reference evidence="2 3" key="1">
    <citation type="submission" date="2019-03" db="EMBL/GenBank/DDBJ databases">
        <title>Jiella endophytica sp. nov., a novel endophytic bacterium isolated from root of Ficus microcarpa Linn. f.</title>
        <authorList>
            <person name="Tuo L."/>
        </authorList>
    </citation>
    <scope>NUCLEOTIDE SEQUENCE [LARGE SCALE GENOMIC DNA]</scope>
    <source>
        <strain evidence="2 3">CBS5Q-3</strain>
    </source>
</reference>
<feature type="domain" description="AB hydrolase-1" evidence="1">
    <location>
        <begin position="61"/>
        <end position="259"/>
    </location>
</feature>
<gene>
    <name evidence="2" type="ORF">E3C22_19400</name>
</gene>
<dbReference type="AlphaFoldDB" id="A0A4Y8RCN9"/>
<name>A0A4Y8RCN9_9HYPH</name>
<dbReference type="Proteomes" id="UP000298179">
    <property type="component" value="Unassembled WGS sequence"/>
</dbReference>
<dbReference type="GO" id="GO:0016787">
    <property type="term" value="F:hydrolase activity"/>
    <property type="evidence" value="ECO:0007669"/>
    <property type="project" value="UniProtKB-KW"/>
</dbReference>
<evidence type="ECO:0000259" key="1">
    <source>
        <dbReference type="Pfam" id="PF12697"/>
    </source>
</evidence>
<keyword evidence="3" id="KW-1185">Reference proteome</keyword>
<evidence type="ECO:0000313" key="2">
    <source>
        <dbReference type="EMBL" id="TFF19839.1"/>
    </source>
</evidence>
<proteinExistence type="predicted"/>
<organism evidence="2 3">
    <name type="scientific">Jiella endophytica</name>
    <dbReference type="NCBI Taxonomy" id="2558362"/>
    <lineage>
        <taxon>Bacteria</taxon>
        <taxon>Pseudomonadati</taxon>
        <taxon>Pseudomonadota</taxon>
        <taxon>Alphaproteobacteria</taxon>
        <taxon>Hyphomicrobiales</taxon>
        <taxon>Aurantimonadaceae</taxon>
        <taxon>Jiella</taxon>
    </lineage>
</organism>
<dbReference type="PIRSF" id="PIRSF037442">
    <property type="entry name" value="UCP037442_abhydr"/>
    <property type="match status" value="1"/>
</dbReference>
<dbReference type="InterPro" id="IPR029058">
    <property type="entry name" value="AB_hydrolase_fold"/>
</dbReference>
<keyword evidence="2" id="KW-0378">Hydrolase</keyword>
<dbReference type="EMBL" id="SOZD01000006">
    <property type="protein sequence ID" value="TFF19839.1"/>
    <property type="molecule type" value="Genomic_DNA"/>
</dbReference>
<dbReference type="InterPro" id="IPR000073">
    <property type="entry name" value="AB_hydrolase_1"/>
</dbReference>
<sequence>MPTFTHPPGTTAHAAFFPVSQREVSIETADGVMLPATLFTGEGRKPAVLISEAAAVERRFYRAFAIHLVEQGASAVLTYDYRGVGAAAKGPKAGEFRMKHWGVHDLPAALATLEAEVGDGPIVGVGHSFGGVALGLSGVSERFERYCMVASLNGYFRNTAEPLTVYARMAIAGVPTTWLLGHIPAAAGLGTALAGPIFRDWTRWCRNRDFLFEDASVPESQRFADVRLPLLSIGIGDDRWGTPKAVAELLKHFSNAEIDEVWLRPEDAGDEIGHMGFFRREMRGPLWPVATDFLLDGRRPS</sequence>
<dbReference type="Gene3D" id="3.40.50.1820">
    <property type="entry name" value="alpha/beta hydrolase"/>
    <property type="match status" value="1"/>
</dbReference>
<dbReference type="RefSeq" id="WP_134763520.1">
    <property type="nucleotide sequence ID" value="NZ_SOZD01000006.1"/>
</dbReference>
<comment type="caution">
    <text evidence="2">The sequence shown here is derived from an EMBL/GenBank/DDBJ whole genome shotgun (WGS) entry which is preliminary data.</text>
</comment>
<dbReference type="OrthoDB" id="9785076at2"/>
<dbReference type="InterPro" id="IPR017208">
    <property type="entry name" value="UCP037442_abhydr"/>
</dbReference>
<protein>
    <submittedName>
        <fullName evidence="2">Alpha/beta fold hydrolase</fullName>
    </submittedName>
</protein>
<accession>A0A4Y8RCN9</accession>
<evidence type="ECO:0000313" key="3">
    <source>
        <dbReference type="Proteomes" id="UP000298179"/>
    </source>
</evidence>
<dbReference type="SUPFAM" id="SSF53474">
    <property type="entry name" value="alpha/beta-Hydrolases"/>
    <property type="match status" value="1"/>
</dbReference>
<dbReference type="Pfam" id="PF12697">
    <property type="entry name" value="Abhydrolase_6"/>
    <property type="match status" value="1"/>
</dbReference>